<protein>
    <submittedName>
        <fullName evidence="1">RCG40976</fullName>
    </submittedName>
</protein>
<sequence>MGYGGLRLLKTHGPQVAESLAEPGGATSFTTVLSTHLSSQLSRVTLGYGRKNSLISF</sequence>
<dbReference type="EMBL" id="CH474068">
    <property type="protein sequence ID" value="EDL87892.1"/>
    <property type="molecule type" value="Genomic_DNA"/>
</dbReference>
<organism evidence="1 2">
    <name type="scientific">Rattus norvegicus</name>
    <name type="common">Rat</name>
    <dbReference type="NCBI Taxonomy" id="10116"/>
    <lineage>
        <taxon>Eukaryota</taxon>
        <taxon>Metazoa</taxon>
        <taxon>Chordata</taxon>
        <taxon>Craniata</taxon>
        <taxon>Vertebrata</taxon>
        <taxon>Euteleostomi</taxon>
        <taxon>Mammalia</taxon>
        <taxon>Eutheria</taxon>
        <taxon>Euarchontoglires</taxon>
        <taxon>Glires</taxon>
        <taxon>Rodentia</taxon>
        <taxon>Myomorpha</taxon>
        <taxon>Muroidea</taxon>
        <taxon>Muridae</taxon>
        <taxon>Murinae</taxon>
        <taxon>Rattus</taxon>
    </lineage>
</organism>
<proteinExistence type="predicted"/>
<evidence type="ECO:0000313" key="2">
    <source>
        <dbReference type="Proteomes" id="UP000234681"/>
    </source>
</evidence>
<gene>
    <name evidence="1" type="ORF">rCG_40976</name>
</gene>
<dbReference type="Proteomes" id="UP000234681">
    <property type="component" value="Chromosome 2"/>
</dbReference>
<reference evidence="2" key="1">
    <citation type="submission" date="2005-09" db="EMBL/GenBank/DDBJ databases">
        <authorList>
            <person name="Mural R.J."/>
            <person name="Li P.W."/>
            <person name="Adams M.D."/>
            <person name="Amanatides P.G."/>
            <person name="Baden-Tillson H."/>
            <person name="Barnstead M."/>
            <person name="Chin S.H."/>
            <person name="Dew I."/>
            <person name="Evans C.A."/>
            <person name="Ferriera S."/>
            <person name="Flanigan M."/>
            <person name="Fosler C."/>
            <person name="Glodek A."/>
            <person name="Gu Z."/>
            <person name="Holt R.A."/>
            <person name="Jennings D."/>
            <person name="Kraft C.L."/>
            <person name="Lu F."/>
            <person name="Nguyen T."/>
            <person name="Nusskern D.R."/>
            <person name="Pfannkoch C.M."/>
            <person name="Sitter C."/>
            <person name="Sutton G.G."/>
            <person name="Venter J.C."/>
            <person name="Wang Z."/>
            <person name="Woodage T."/>
            <person name="Zheng X.H."/>
            <person name="Zhong F."/>
        </authorList>
    </citation>
    <scope>NUCLEOTIDE SEQUENCE [LARGE SCALE GENOMIC DNA]</scope>
    <source>
        <strain>BN</strain>
        <strain evidence="2">Sprague-Dawley</strain>
    </source>
</reference>
<accession>A6KMR3</accession>
<evidence type="ECO:0000313" key="1">
    <source>
        <dbReference type="EMBL" id="EDL87892.1"/>
    </source>
</evidence>
<name>A6KMR3_RAT</name>
<dbReference type="AlphaFoldDB" id="A6KMR3"/>